<dbReference type="InterPro" id="IPR051446">
    <property type="entry name" value="HTH_trans_reg/aminotransferase"/>
</dbReference>
<dbReference type="Pfam" id="PF00155">
    <property type="entry name" value="Aminotran_1_2"/>
    <property type="match status" value="1"/>
</dbReference>
<evidence type="ECO:0000256" key="3">
    <source>
        <dbReference type="ARBA" id="ARBA00023015"/>
    </source>
</evidence>
<dbReference type="CDD" id="cd00609">
    <property type="entry name" value="AAT_like"/>
    <property type="match status" value="1"/>
</dbReference>
<reference evidence="7 8" key="1">
    <citation type="submission" date="2016-10" db="EMBL/GenBank/DDBJ databases">
        <authorList>
            <person name="de Groot N.N."/>
        </authorList>
    </citation>
    <scope>NUCLEOTIDE SEQUENCE [LARGE SCALE GENOMIC DNA]</scope>
    <source>
        <strain evidence="7 8">DSM 26656</strain>
    </source>
</reference>
<dbReference type="InterPro" id="IPR036388">
    <property type="entry name" value="WH-like_DNA-bd_sf"/>
</dbReference>
<dbReference type="InterPro" id="IPR004839">
    <property type="entry name" value="Aminotransferase_I/II_large"/>
</dbReference>
<protein>
    <submittedName>
        <fullName evidence="7">Transcriptional regulator, GntR family</fullName>
    </submittedName>
</protein>
<dbReference type="AlphaFoldDB" id="A0A1H5UXB9"/>
<evidence type="ECO:0000256" key="4">
    <source>
        <dbReference type="ARBA" id="ARBA00023125"/>
    </source>
</evidence>
<accession>A0A1H5UXB9</accession>
<dbReference type="CDD" id="cd07377">
    <property type="entry name" value="WHTH_GntR"/>
    <property type="match status" value="1"/>
</dbReference>
<dbReference type="RefSeq" id="WP_103871327.1">
    <property type="nucleotide sequence ID" value="NZ_FNUY01000002.1"/>
</dbReference>
<keyword evidence="4" id="KW-0238">DNA-binding</keyword>
<dbReference type="Gene3D" id="3.40.640.10">
    <property type="entry name" value="Type I PLP-dependent aspartate aminotransferase-like (Major domain)"/>
    <property type="match status" value="1"/>
</dbReference>
<dbReference type="EMBL" id="FNUY01000002">
    <property type="protein sequence ID" value="SEF78857.1"/>
    <property type="molecule type" value="Genomic_DNA"/>
</dbReference>
<dbReference type="SUPFAM" id="SSF53383">
    <property type="entry name" value="PLP-dependent transferases"/>
    <property type="match status" value="1"/>
</dbReference>
<dbReference type="GO" id="GO:0003700">
    <property type="term" value="F:DNA-binding transcription factor activity"/>
    <property type="evidence" value="ECO:0007669"/>
    <property type="project" value="InterPro"/>
</dbReference>
<dbReference type="PROSITE" id="PS50949">
    <property type="entry name" value="HTH_GNTR"/>
    <property type="match status" value="1"/>
</dbReference>
<comment type="similarity">
    <text evidence="1">In the C-terminal section; belongs to the class-I pyridoxal-phosphate-dependent aminotransferase family.</text>
</comment>
<dbReference type="OrthoDB" id="9808770at2"/>
<dbReference type="PANTHER" id="PTHR46577">
    <property type="entry name" value="HTH-TYPE TRANSCRIPTIONAL REGULATORY PROTEIN GABR"/>
    <property type="match status" value="1"/>
</dbReference>
<dbReference type="SUPFAM" id="SSF46785">
    <property type="entry name" value="Winged helix' DNA-binding domain"/>
    <property type="match status" value="1"/>
</dbReference>
<keyword evidence="3" id="KW-0805">Transcription regulation</keyword>
<sequence>MVKREEGVLLQSIVLDRDGPYGLSIQICVGLRELILTGALKVGERLPATRTLAQEFGVARTTIVESFERLAAEGLVETRVGAGTYVSQALASERLAPATAAIAVPTAKVRLAQAMDSASKLFGARLPHQPRAFTTAMPAFDAFPMAQWAKLSGRHWRKPRYQVLGYPDPHGEAVLRQAIAAHLRLNRGIACEWQQIFIVAGAQQAFQLLAATLINPGDKVWFENPGAIGARNSLILSGADIVPVPVDEAGLVVEEGLRRAPDFKLAFVTPAHQQPLGAKMSLERRLALLEAAQASSAWIIEDDWDGEFCFQGAPMATLTSIDLTGRVIYVGTFSKTLFPSLRLGFLVAPPQLAEQIGICLDAYSPGVPTALQGIVADFIVEGHFATHVRRMRKLYQERHQALIEAAGEHLTGDLAVIPTHTGMHTIGFLRNGLDAVAVTQAAARRGITVAPISRFGLEPVERDGLVLGFSGFTPVQIQAGVLGLRQAIDDLASA</sequence>
<evidence type="ECO:0000256" key="2">
    <source>
        <dbReference type="ARBA" id="ARBA00022898"/>
    </source>
</evidence>
<proteinExistence type="inferred from homology"/>
<evidence type="ECO:0000259" key="6">
    <source>
        <dbReference type="PROSITE" id="PS50949"/>
    </source>
</evidence>
<dbReference type="Gene3D" id="1.10.10.10">
    <property type="entry name" value="Winged helix-like DNA-binding domain superfamily/Winged helix DNA-binding domain"/>
    <property type="match status" value="1"/>
</dbReference>
<evidence type="ECO:0000313" key="8">
    <source>
        <dbReference type="Proteomes" id="UP000236743"/>
    </source>
</evidence>
<organism evidence="7 8">
    <name type="scientific">Bosea lathyri</name>
    <dbReference type="NCBI Taxonomy" id="1036778"/>
    <lineage>
        <taxon>Bacteria</taxon>
        <taxon>Pseudomonadati</taxon>
        <taxon>Pseudomonadota</taxon>
        <taxon>Alphaproteobacteria</taxon>
        <taxon>Hyphomicrobiales</taxon>
        <taxon>Boseaceae</taxon>
        <taxon>Bosea</taxon>
    </lineage>
</organism>
<dbReference type="InterPro" id="IPR036390">
    <property type="entry name" value="WH_DNA-bd_sf"/>
</dbReference>
<dbReference type="SMART" id="SM00345">
    <property type="entry name" value="HTH_GNTR"/>
    <property type="match status" value="1"/>
</dbReference>
<dbReference type="GO" id="GO:0003677">
    <property type="term" value="F:DNA binding"/>
    <property type="evidence" value="ECO:0007669"/>
    <property type="project" value="UniProtKB-KW"/>
</dbReference>
<dbReference type="GO" id="GO:0030170">
    <property type="term" value="F:pyridoxal phosphate binding"/>
    <property type="evidence" value="ECO:0007669"/>
    <property type="project" value="InterPro"/>
</dbReference>
<dbReference type="PRINTS" id="PR00035">
    <property type="entry name" value="HTHGNTR"/>
</dbReference>
<dbReference type="InterPro" id="IPR015421">
    <property type="entry name" value="PyrdxlP-dep_Trfase_major"/>
</dbReference>
<keyword evidence="2" id="KW-0663">Pyridoxal phosphate</keyword>
<evidence type="ECO:0000313" key="7">
    <source>
        <dbReference type="EMBL" id="SEF78857.1"/>
    </source>
</evidence>
<gene>
    <name evidence="7" type="ORF">SAMN04488115_10230</name>
</gene>
<dbReference type="Pfam" id="PF00392">
    <property type="entry name" value="GntR"/>
    <property type="match status" value="1"/>
</dbReference>
<keyword evidence="5" id="KW-0804">Transcription</keyword>
<keyword evidence="8" id="KW-1185">Reference proteome</keyword>
<feature type="domain" description="HTH gntR-type" evidence="6">
    <location>
        <begin position="21"/>
        <end position="89"/>
    </location>
</feature>
<dbReference type="InterPro" id="IPR015424">
    <property type="entry name" value="PyrdxlP-dep_Trfase"/>
</dbReference>
<evidence type="ECO:0000256" key="1">
    <source>
        <dbReference type="ARBA" id="ARBA00005384"/>
    </source>
</evidence>
<name>A0A1H5UXB9_9HYPH</name>
<evidence type="ECO:0000256" key="5">
    <source>
        <dbReference type="ARBA" id="ARBA00023163"/>
    </source>
</evidence>
<dbReference type="InterPro" id="IPR000524">
    <property type="entry name" value="Tscrpt_reg_HTH_GntR"/>
</dbReference>
<dbReference type="PANTHER" id="PTHR46577:SF1">
    <property type="entry name" value="HTH-TYPE TRANSCRIPTIONAL REGULATORY PROTEIN GABR"/>
    <property type="match status" value="1"/>
</dbReference>
<dbReference type="Proteomes" id="UP000236743">
    <property type="component" value="Unassembled WGS sequence"/>
</dbReference>